<dbReference type="InterPro" id="IPR024163">
    <property type="entry name" value="Aerotolerance_reg_N"/>
</dbReference>
<dbReference type="PANTHER" id="PTHR22550">
    <property type="entry name" value="SPORE GERMINATION PROTEIN"/>
    <property type="match status" value="1"/>
</dbReference>
<dbReference type="SUPFAM" id="SSF53300">
    <property type="entry name" value="vWA-like"/>
    <property type="match status" value="1"/>
</dbReference>
<dbReference type="SMART" id="SM00327">
    <property type="entry name" value="VWA"/>
    <property type="match status" value="1"/>
</dbReference>
<dbReference type="InterPro" id="IPR036465">
    <property type="entry name" value="vWFA_dom_sf"/>
</dbReference>
<comment type="caution">
    <text evidence="7">The sequence shown here is derived from an EMBL/GenBank/DDBJ whole genome shotgun (WGS) entry which is preliminary data.</text>
</comment>
<dbReference type="PANTHER" id="PTHR22550:SF5">
    <property type="entry name" value="LEUCINE ZIPPER PROTEIN 4"/>
    <property type="match status" value="1"/>
</dbReference>
<dbReference type="OrthoDB" id="6206554at2"/>
<keyword evidence="1" id="KW-1003">Cell membrane</keyword>
<evidence type="ECO:0000256" key="1">
    <source>
        <dbReference type="ARBA" id="ARBA00022475"/>
    </source>
</evidence>
<sequence length="343" mass="38213">MNFAYPWLLLLTSVPIALTLRWRQQPRSLSVPSLRQWDDNGQGRARYLWVPPTLRVVGLTLLILALARPQADSTHSTHVSEGIAIELLVDVSSSMSMDMKLAEGESHSRIDVAKKLVERFIAGDGRHLHGRDGDLLGLITFARYADTRSPLTLGHDALLELVRNLEIQERPNEDGTGYGDALAIAAARLKQLDDPEIRQMQSLEGEITSRVIILLTDGENNSGQHMPVEAAGLAKEWGCRVYCISLGDRPREFSGQVIESTQLTEAERVLKHISLETGGVFRTAFDFDSLLAVYAEIDQLERSRVATRGFTQIAEWFWLPLAAAIFVFFSALLVEATWLRAVP</sequence>
<keyword evidence="4 5" id="KW-0472">Membrane</keyword>
<evidence type="ECO:0000313" key="8">
    <source>
        <dbReference type="Proteomes" id="UP000319143"/>
    </source>
</evidence>
<evidence type="ECO:0000256" key="5">
    <source>
        <dbReference type="SAM" id="Phobius"/>
    </source>
</evidence>
<organism evidence="7 8">
    <name type="scientific">Novipirellula artificiosorum</name>
    <dbReference type="NCBI Taxonomy" id="2528016"/>
    <lineage>
        <taxon>Bacteria</taxon>
        <taxon>Pseudomonadati</taxon>
        <taxon>Planctomycetota</taxon>
        <taxon>Planctomycetia</taxon>
        <taxon>Pirellulales</taxon>
        <taxon>Pirellulaceae</taxon>
        <taxon>Novipirellula</taxon>
    </lineage>
</organism>
<evidence type="ECO:0000256" key="2">
    <source>
        <dbReference type="ARBA" id="ARBA00022692"/>
    </source>
</evidence>
<keyword evidence="3 5" id="KW-1133">Transmembrane helix</keyword>
<dbReference type="Pfam" id="PF13519">
    <property type="entry name" value="VWA_2"/>
    <property type="match status" value="1"/>
</dbReference>
<evidence type="ECO:0000313" key="7">
    <source>
        <dbReference type="EMBL" id="TWU38218.1"/>
    </source>
</evidence>
<proteinExistence type="predicted"/>
<reference evidence="7 8" key="1">
    <citation type="submission" date="2019-02" db="EMBL/GenBank/DDBJ databases">
        <title>Deep-cultivation of Planctomycetes and their phenomic and genomic characterization uncovers novel biology.</title>
        <authorList>
            <person name="Wiegand S."/>
            <person name="Jogler M."/>
            <person name="Boedeker C."/>
            <person name="Pinto D."/>
            <person name="Vollmers J."/>
            <person name="Rivas-Marin E."/>
            <person name="Kohn T."/>
            <person name="Peeters S.H."/>
            <person name="Heuer A."/>
            <person name="Rast P."/>
            <person name="Oberbeckmann S."/>
            <person name="Bunk B."/>
            <person name="Jeske O."/>
            <person name="Meyerdierks A."/>
            <person name="Storesund J.E."/>
            <person name="Kallscheuer N."/>
            <person name="Luecker S."/>
            <person name="Lage O.M."/>
            <person name="Pohl T."/>
            <person name="Merkel B.J."/>
            <person name="Hornburger P."/>
            <person name="Mueller R.-W."/>
            <person name="Bruemmer F."/>
            <person name="Labrenz M."/>
            <person name="Spormann A.M."/>
            <person name="Op Den Camp H."/>
            <person name="Overmann J."/>
            <person name="Amann R."/>
            <person name="Jetten M.S.M."/>
            <person name="Mascher T."/>
            <person name="Medema M.H."/>
            <person name="Devos D.P."/>
            <person name="Kaster A.-K."/>
            <person name="Ovreas L."/>
            <person name="Rohde M."/>
            <person name="Galperin M.Y."/>
            <person name="Jogler C."/>
        </authorList>
    </citation>
    <scope>NUCLEOTIDE SEQUENCE [LARGE SCALE GENOMIC DNA]</scope>
    <source>
        <strain evidence="7 8">Poly41</strain>
    </source>
</reference>
<feature type="domain" description="VWFA" evidence="6">
    <location>
        <begin position="84"/>
        <end position="297"/>
    </location>
</feature>
<dbReference type="Proteomes" id="UP000319143">
    <property type="component" value="Unassembled WGS sequence"/>
</dbReference>
<dbReference type="InterPro" id="IPR002035">
    <property type="entry name" value="VWF_A"/>
</dbReference>
<evidence type="ECO:0000256" key="4">
    <source>
        <dbReference type="ARBA" id="ARBA00023136"/>
    </source>
</evidence>
<evidence type="ECO:0000256" key="3">
    <source>
        <dbReference type="ARBA" id="ARBA00022989"/>
    </source>
</evidence>
<name>A0A5C6DN67_9BACT</name>
<protein>
    <submittedName>
        <fullName evidence="7">von Willebrand factor type A domain protein</fullName>
    </submittedName>
</protein>
<evidence type="ECO:0000259" key="6">
    <source>
        <dbReference type="PROSITE" id="PS50234"/>
    </source>
</evidence>
<dbReference type="EMBL" id="SJPV01000004">
    <property type="protein sequence ID" value="TWU38218.1"/>
    <property type="molecule type" value="Genomic_DNA"/>
</dbReference>
<keyword evidence="2 5" id="KW-0812">Transmembrane</keyword>
<dbReference type="Gene3D" id="3.40.50.410">
    <property type="entry name" value="von Willebrand factor, type A domain"/>
    <property type="match status" value="1"/>
</dbReference>
<dbReference type="InterPro" id="IPR050768">
    <property type="entry name" value="UPF0353/GerABKA_families"/>
</dbReference>
<dbReference type="AlphaFoldDB" id="A0A5C6DN67"/>
<keyword evidence="8" id="KW-1185">Reference proteome</keyword>
<dbReference type="PROSITE" id="PS50234">
    <property type="entry name" value="VWFA"/>
    <property type="match status" value="1"/>
</dbReference>
<accession>A0A5C6DN67</accession>
<dbReference type="Pfam" id="PF07584">
    <property type="entry name" value="BatA"/>
    <property type="match status" value="1"/>
</dbReference>
<gene>
    <name evidence="7" type="ORF">Poly41_26940</name>
</gene>
<dbReference type="RefSeq" id="WP_146526565.1">
    <property type="nucleotide sequence ID" value="NZ_SJPV01000004.1"/>
</dbReference>
<feature type="transmembrane region" description="Helical" evidence="5">
    <location>
        <begin position="316"/>
        <end position="339"/>
    </location>
</feature>